<proteinExistence type="predicted"/>
<dbReference type="EMBL" id="JAHUZB010000007">
    <property type="protein sequence ID" value="MBV7392094.1"/>
    <property type="molecule type" value="Genomic_DNA"/>
</dbReference>
<dbReference type="Proteomes" id="UP000774130">
    <property type="component" value="Unassembled WGS sequence"/>
</dbReference>
<evidence type="ECO:0008006" key="3">
    <source>
        <dbReference type="Google" id="ProtNLM"/>
    </source>
</evidence>
<reference evidence="1 2" key="1">
    <citation type="submission" date="2021-06" db="EMBL/GenBank/DDBJ databases">
        <title>Enterococcus alishanensis sp. nov., a novel lactic acid bacterium isolated from fresh coffee beans.</title>
        <authorList>
            <person name="Chen Y.-S."/>
        </authorList>
    </citation>
    <scope>NUCLEOTIDE SEQUENCE [LARGE SCALE GENOMIC DNA]</scope>
    <source>
        <strain evidence="1 2">ALS3</strain>
    </source>
</reference>
<keyword evidence="2" id="KW-1185">Reference proteome</keyword>
<comment type="caution">
    <text evidence="1">The sequence shown here is derived from an EMBL/GenBank/DDBJ whole genome shotgun (WGS) entry which is preliminary data.</text>
</comment>
<sequence>MNILLLSNCSFFETKFIQHLNAIKHEVFCSEQLLKILRTGGDVSGLLKYFQVVIFSETVSNQMIYEILSVCSFKQTIIILKTSHSLSENEKGLWLEKGITHFISEETNFDYLRELLWCDHYEDQLTLMNTNMEKSIRINEETMKEEEKRRFLRTLSNQEKLVFKELEEATGYVSREELSEKIWGKDCTSSTQSRLSNISKNINRKLKEFGIENMKILTSWGKGYSLELVN</sequence>
<protein>
    <recommendedName>
        <fullName evidence="3">OmpR/PhoB-type domain-containing protein</fullName>
    </recommendedName>
</protein>
<organism evidence="1 2">
    <name type="scientific">Enterococcus alishanensis</name>
    <dbReference type="NCBI Taxonomy" id="1303817"/>
    <lineage>
        <taxon>Bacteria</taxon>
        <taxon>Bacillati</taxon>
        <taxon>Bacillota</taxon>
        <taxon>Bacilli</taxon>
        <taxon>Lactobacillales</taxon>
        <taxon>Enterococcaceae</taxon>
        <taxon>Enterococcus</taxon>
    </lineage>
</organism>
<gene>
    <name evidence="1" type="ORF">KUA55_15535</name>
</gene>
<evidence type="ECO:0000313" key="1">
    <source>
        <dbReference type="EMBL" id="MBV7392094.1"/>
    </source>
</evidence>
<accession>A0ABS6TH08</accession>
<name>A0ABS6TH08_9ENTE</name>
<evidence type="ECO:0000313" key="2">
    <source>
        <dbReference type="Proteomes" id="UP000774130"/>
    </source>
</evidence>
<dbReference type="RefSeq" id="WP_218327306.1">
    <property type="nucleotide sequence ID" value="NZ_JAHUZB010000007.1"/>
</dbReference>